<name>A0ABQ6GI95_9BACL</name>
<sequence>MPGSPSHLHENEKKKRPISTEHGHDSRASWAFKTEKDPTKGLKFAISFAKDPSRADEVS</sequence>
<feature type="compositionally biased region" description="Basic and acidic residues" evidence="1">
    <location>
        <begin position="7"/>
        <end position="36"/>
    </location>
</feature>
<dbReference type="EMBL" id="BSSQ01000013">
    <property type="protein sequence ID" value="GLX68782.1"/>
    <property type="molecule type" value="Genomic_DNA"/>
</dbReference>
<comment type="caution">
    <text evidence="2">The sequence shown here is derived from an EMBL/GenBank/DDBJ whole genome shotgun (WGS) entry which is preliminary data.</text>
</comment>
<dbReference type="Proteomes" id="UP001157114">
    <property type="component" value="Unassembled WGS sequence"/>
</dbReference>
<evidence type="ECO:0000313" key="3">
    <source>
        <dbReference type="Proteomes" id="UP001157114"/>
    </source>
</evidence>
<evidence type="ECO:0000256" key="1">
    <source>
        <dbReference type="SAM" id="MobiDB-lite"/>
    </source>
</evidence>
<proteinExistence type="predicted"/>
<gene>
    <name evidence="2" type="ORF">MU1_31270</name>
</gene>
<reference evidence="2 3" key="1">
    <citation type="submission" date="2023-03" db="EMBL/GenBank/DDBJ databases">
        <title>Draft genome sequence of the bacteria which degrade cell wall of Tricholomamatutake.</title>
        <authorList>
            <person name="Konishi Y."/>
            <person name="Fukuta Y."/>
            <person name="Shirasaka N."/>
        </authorList>
    </citation>
    <scope>NUCLEOTIDE SEQUENCE [LARGE SCALE GENOMIC DNA]</scope>
    <source>
        <strain evidence="3">mu1</strain>
    </source>
</reference>
<organism evidence="2 3">
    <name type="scientific">Paenibacillus glycanilyticus</name>
    <dbReference type="NCBI Taxonomy" id="126569"/>
    <lineage>
        <taxon>Bacteria</taxon>
        <taxon>Bacillati</taxon>
        <taxon>Bacillota</taxon>
        <taxon>Bacilli</taxon>
        <taxon>Bacillales</taxon>
        <taxon>Paenibacillaceae</taxon>
        <taxon>Paenibacillus</taxon>
    </lineage>
</organism>
<keyword evidence="3" id="KW-1185">Reference proteome</keyword>
<accession>A0ABQ6GI95</accession>
<feature type="region of interest" description="Disordered" evidence="1">
    <location>
        <begin position="1"/>
        <end position="36"/>
    </location>
</feature>
<evidence type="ECO:0000313" key="2">
    <source>
        <dbReference type="EMBL" id="GLX68782.1"/>
    </source>
</evidence>
<protein>
    <submittedName>
        <fullName evidence="2">Uncharacterized protein</fullName>
    </submittedName>
</protein>